<dbReference type="Gene3D" id="3.60.21.10">
    <property type="match status" value="1"/>
</dbReference>
<dbReference type="PANTHER" id="PTHR43143">
    <property type="entry name" value="METALLOPHOSPHOESTERASE, CALCINEURIN SUPERFAMILY"/>
    <property type="match status" value="1"/>
</dbReference>
<dbReference type="InterPro" id="IPR004843">
    <property type="entry name" value="Calcineurin-like_PHP"/>
</dbReference>
<evidence type="ECO:0000256" key="1">
    <source>
        <dbReference type="SAM" id="SignalP"/>
    </source>
</evidence>
<dbReference type="OrthoDB" id="9816081at2"/>
<evidence type="ECO:0000259" key="2">
    <source>
        <dbReference type="Pfam" id="PF00149"/>
    </source>
</evidence>
<keyword evidence="1" id="KW-0732">Signal</keyword>
<proteinExistence type="predicted"/>
<dbReference type="InterPro" id="IPR051918">
    <property type="entry name" value="STPP_CPPED1"/>
</dbReference>
<dbReference type="RefSeq" id="WP_147192643.1">
    <property type="nucleotide sequence ID" value="NZ_CP042435.1"/>
</dbReference>
<dbReference type="InterPro" id="IPR029052">
    <property type="entry name" value="Metallo-depent_PP-like"/>
</dbReference>
<evidence type="ECO:0000313" key="3">
    <source>
        <dbReference type="EMBL" id="QEC69767.1"/>
    </source>
</evidence>
<dbReference type="Proteomes" id="UP000321533">
    <property type="component" value="Chromosome"/>
</dbReference>
<keyword evidence="4" id="KW-1185">Reference proteome</keyword>
<sequence length="277" mass="32226">MNVNRRKFLQLTFKAAVVIGAGNTLQSFAASDFILPSKDKIRLRFAVASDGHYGQPDTKYDILHDEMIAWLNAEKKDRGIDFTMINGDLFHNDVTFLPKIKMKLDGLQMPYYVSHGNHDMIHEDAWEQTWNTRWHYTFEQKDATFLVLNSADDKGTYICPDLAWTKEQLDKHQNKKQLFVFMHITPFNWTKAGLPCPELVDIFNKQSNLKAIFHGHDHDEDNVKENEGKYYFFDSHIAGNWGTEYRGYRIVEILKSGEIITYQMNPAVQQKVNTNNI</sequence>
<dbReference type="EMBL" id="CP042435">
    <property type="protein sequence ID" value="QEC69767.1"/>
    <property type="molecule type" value="Genomic_DNA"/>
</dbReference>
<dbReference type="Pfam" id="PF00149">
    <property type="entry name" value="Metallophos"/>
    <property type="match status" value="1"/>
</dbReference>
<dbReference type="PROSITE" id="PS51318">
    <property type="entry name" value="TAT"/>
    <property type="match status" value="1"/>
</dbReference>
<evidence type="ECO:0000313" key="4">
    <source>
        <dbReference type="Proteomes" id="UP000321533"/>
    </source>
</evidence>
<feature type="signal peptide" evidence="1">
    <location>
        <begin position="1"/>
        <end position="29"/>
    </location>
</feature>
<reference evidence="3 4" key="1">
    <citation type="journal article" date="2016" name="Int. J. Syst. Evol. Microbiol.">
        <title>Panacibacter ginsenosidivorans gen. nov., sp. nov., with ginsenoside converting activity isolated from soil of a ginseng field.</title>
        <authorList>
            <person name="Siddiqi M.Z."/>
            <person name="Muhammad Shafi S."/>
            <person name="Choi K.D."/>
            <person name="Im W.T."/>
        </authorList>
    </citation>
    <scope>NUCLEOTIDE SEQUENCE [LARGE SCALE GENOMIC DNA]</scope>
    <source>
        <strain evidence="3 4">Gsoil1550</strain>
    </source>
</reference>
<dbReference type="PANTHER" id="PTHR43143:SF1">
    <property type="entry name" value="SERINE_THREONINE-PROTEIN PHOSPHATASE CPPED1"/>
    <property type="match status" value="1"/>
</dbReference>
<dbReference type="KEGG" id="pgin:FRZ67_21605"/>
<name>A0A5B8VE25_9BACT</name>
<feature type="chain" id="PRO_5022913308" evidence="1">
    <location>
        <begin position="30"/>
        <end position="277"/>
    </location>
</feature>
<organism evidence="3 4">
    <name type="scientific">Panacibacter ginsenosidivorans</name>
    <dbReference type="NCBI Taxonomy" id="1813871"/>
    <lineage>
        <taxon>Bacteria</taxon>
        <taxon>Pseudomonadati</taxon>
        <taxon>Bacteroidota</taxon>
        <taxon>Chitinophagia</taxon>
        <taxon>Chitinophagales</taxon>
        <taxon>Chitinophagaceae</taxon>
        <taxon>Panacibacter</taxon>
    </lineage>
</organism>
<dbReference type="AlphaFoldDB" id="A0A5B8VE25"/>
<dbReference type="SUPFAM" id="SSF56300">
    <property type="entry name" value="Metallo-dependent phosphatases"/>
    <property type="match status" value="1"/>
</dbReference>
<protein>
    <submittedName>
        <fullName evidence="3">Transcriptional regulator</fullName>
    </submittedName>
</protein>
<gene>
    <name evidence="3" type="ORF">FRZ67_21605</name>
</gene>
<dbReference type="GO" id="GO:0016787">
    <property type="term" value="F:hydrolase activity"/>
    <property type="evidence" value="ECO:0007669"/>
    <property type="project" value="InterPro"/>
</dbReference>
<feature type="domain" description="Calcineurin-like phosphoesterase" evidence="2">
    <location>
        <begin position="43"/>
        <end position="219"/>
    </location>
</feature>
<dbReference type="InterPro" id="IPR006311">
    <property type="entry name" value="TAT_signal"/>
</dbReference>
<accession>A0A5B8VE25</accession>